<feature type="compositionally biased region" description="Polar residues" evidence="1">
    <location>
        <begin position="263"/>
        <end position="273"/>
    </location>
</feature>
<dbReference type="PROSITE" id="PS50965">
    <property type="entry name" value="NERD"/>
    <property type="match status" value="1"/>
</dbReference>
<dbReference type="Proteomes" id="UP001596096">
    <property type="component" value="Unassembled WGS sequence"/>
</dbReference>
<reference evidence="5" key="1">
    <citation type="journal article" date="2019" name="Int. J. Syst. Evol. Microbiol.">
        <title>The Global Catalogue of Microorganisms (GCM) 10K type strain sequencing project: providing services to taxonomists for standard genome sequencing and annotation.</title>
        <authorList>
            <consortium name="The Broad Institute Genomics Platform"/>
            <consortium name="The Broad Institute Genome Sequencing Center for Infectious Disease"/>
            <person name="Wu L."/>
            <person name="Ma J."/>
        </authorList>
    </citation>
    <scope>NUCLEOTIDE SEQUENCE [LARGE SCALE GENOMIC DNA]</scope>
    <source>
        <strain evidence="5">CGMCC 4.7106</strain>
    </source>
</reference>
<feature type="domain" description="NERD" evidence="3">
    <location>
        <begin position="91"/>
        <end position="205"/>
    </location>
</feature>
<keyword evidence="2" id="KW-0472">Membrane</keyword>
<comment type="caution">
    <text evidence="4">The sequence shown here is derived from an EMBL/GenBank/DDBJ whole genome shotgun (WGS) entry which is preliminary data.</text>
</comment>
<protein>
    <submittedName>
        <fullName evidence="4">Nuclease-related domain-containing protein</fullName>
    </submittedName>
</protein>
<organism evidence="4 5">
    <name type="scientific">Nonomuraea harbinensis</name>
    <dbReference type="NCBI Taxonomy" id="1286938"/>
    <lineage>
        <taxon>Bacteria</taxon>
        <taxon>Bacillati</taxon>
        <taxon>Actinomycetota</taxon>
        <taxon>Actinomycetes</taxon>
        <taxon>Streptosporangiales</taxon>
        <taxon>Streptosporangiaceae</taxon>
        <taxon>Nonomuraea</taxon>
    </lineage>
</organism>
<dbReference type="RefSeq" id="WP_219546514.1">
    <property type="nucleotide sequence ID" value="NZ_JAHKRN010000024.1"/>
</dbReference>
<evidence type="ECO:0000256" key="1">
    <source>
        <dbReference type="SAM" id="MobiDB-lite"/>
    </source>
</evidence>
<evidence type="ECO:0000256" key="2">
    <source>
        <dbReference type="SAM" id="Phobius"/>
    </source>
</evidence>
<dbReference type="Pfam" id="PF08378">
    <property type="entry name" value="NERD"/>
    <property type="match status" value="1"/>
</dbReference>
<keyword evidence="2" id="KW-0812">Transmembrane</keyword>
<sequence>MKAPAGNAEEDMTMPGSYRSAGASARARYRTLQTADRTRRLLVLLTVAIIVGGLVAWLSTVWLGLIATVLSCLIILVRQRRTHTPAAAWRKGAAGERATARRLRTLELAGYTVLHDLAMPHSNANIDHLVIGPTGVFVIDSKKWHRRTTVRAATGTLWIGRTPIDKIVRPVLFEARRTGEVLSQATGRRIEVTAVIAVHGSRLPRFRVIMARGATLLRAARLVGWITRHPHRYDTAEVSTLTTTATTHLQPYTKRPTSRTRKSLSADQSTLRS</sequence>
<feature type="transmembrane region" description="Helical" evidence="2">
    <location>
        <begin position="38"/>
        <end position="55"/>
    </location>
</feature>
<name>A0ABW1C5P8_9ACTN</name>
<evidence type="ECO:0000313" key="4">
    <source>
        <dbReference type="EMBL" id="MFC5820954.1"/>
    </source>
</evidence>
<dbReference type="InterPro" id="IPR011528">
    <property type="entry name" value="NERD"/>
</dbReference>
<dbReference type="EMBL" id="JBHSNW010000029">
    <property type="protein sequence ID" value="MFC5820954.1"/>
    <property type="molecule type" value="Genomic_DNA"/>
</dbReference>
<accession>A0ABW1C5P8</accession>
<gene>
    <name evidence="4" type="ORF">ACFPUY_38150</name>
</gene>
<keyword evidence="2" id="KW-1133">Transmembrane helix</keyword>
<proteinExistence type="predicted"/>
<evidence type="ECO:0000313" key="5">
    <source>
        <dbReference type="Proteomes" id="UP001596096"/>
    </source>
</evidence>
<keyword evidence="5" id="KW-1185">Reference proteome</keyword>
<evidence type="ECO:0000259" key="3">
    <source>
        <dbReference type="PROSITE" id="PS50965"/>
    </source>
</evidence>
<feature type="region of interest" description="Disordered" evidence="1">
    <location>
        <begin position="246"/>
        <end position="273"/>
    </location>
</feature>